<comment type="caution">
    <text evidence="1">The sequence shown here is derived from an EMBL/GenBank/DDBJ whole genome shotgun (WGS) entry which is preliminary data.</text>
</comment>
<reference evidence="1" key="1">
    <citation type="journal article" date="2012" name="PLoS ONE">
        <title>Gene sets for utilization of primary and secondary nutrition supplies in the distal gut of endangered iberian lynx.</title>
        <authorList>
            <person name="Alcaide M."/>
            <person name="Messina E."/>
            <person name="Richter M."/>
            <person name="Bargiela R."/>
            <person name="Peplies J."/>
            <person name="Huws S.A."/>
            <person name="Newbold C.J."/>
            <person name="Golyshin P.N."/>
            <person name="Simon M.A."/>
            <person name="Lopez G."/>
            <person name="Yakimov M.M."/>
            <person name="Ferrer M."/>
        </authorList>
    </citation>
    <scope>NUCLEOTIDE SEQUENCE</scope>
</reference>
<organism evidence="1">
    <name type="scientific">gut metagenome</name>
    <dbReference type="NCBI Taxonomy" id="749906"/>
    <lineage>
        <taxon>unclassified sequences</taxon>
        <taxon>metagenomes</taxon>
        <taxon>organismal metagenomes</taxon>
    </lineage>
</organism>
<name>J9GCM7_9ZZZZ</name>
<protein>
    <submittedName>
        <fullName evidence="1">Uncharacterized protein</fullName>
    </submittedName>
</protein>
<sequence length="35" mass="3825">MTSSVLAPPISTTKRRFSDFGRVCAQPLKTKRASS</sequence>
<gene>
    <name evidence="1" type="ORF">EVA_14749</name>
</gene>
<evidence type="ECO:0000313" key="1">
    <source>
        <dbReference type="EMBL" id="EJW97144.1"/>
    </source>
</evidence>
<dbReference type="AlphaFoldDB" id="J9GCM7"/>
<dbReference type="EMBL" id="AMCI01004919">
    <property type="protein sequence ID" value="EJW97144.1"/>
    <property type="molecule type" value="Genomic_DNA"/>
</dbReference>
<accession>J9GCM7</accession>
<proteinExistence type="predicted"/>